<feature type="transmembrane region" description="Helical" evidence="8">
    <location>
        <begin position="228"/>
        <end position="246"/>
    </location>
</feature>
<evidence type="ECO:0000256" key="7">
    <source>
        <dbReference type="ARBA" id="ARBA00023136"/>
    </source>
</evidence>
<feature type="transmembrane region" description="Helical" evidence="8">
    <location>
        <begin position="267"/>
        <end position="286"/>
    </location>
</feature>
<dbReference type="PANTHER" id="PTHR33908:SF11">
    <property type="entry name" value="MEMBRANE PROTEIN"/>
    <property type="match status" value="1"/>
</dbReference>
<keyword evidence="5 8" id="KW-0812">Transmembrane</keyword>
<feature type="transmembrane region" description="Helical" evidence="8">
    <location>
        <begin position="131"/>
        <end position="150"/>
    </location>
</feature>
<keyword evidence="6 8" id="KW-1133">Transmembrane helix</keyword>
<evidence type="ECO:0000256" key="1">
    <source>
        <dbReference type="ARBA" id="ARBA00004651"/>
    </source>
</evidence>
<dbReference type="PANTHER" id="PTHR33908">
    <property type="entry name" value="MANNOSYLTRANSFERASE YKCB-RELATED"/>
    <property type="match status" value="1"/>
</dbReference>
<dbReference type="InterPro" id="IPR050297">
    <property type="entry name" value="LipidA_mod_glycosyltrf_83"/>
</dbReference>
<accession>A0A964BLI7</accession>
<name>A0A964BLI7_9CYAN</name>
<feature type="transmembrane region" description="Helical" evidence="8">
    <location>
        <begin position="157"/>
        <end position="174"/>
    </location>
</feature>
<sequence length="570" mass="64243">MRTDKLNRNYNLESRNLLTRLDLFLLLSWLVVGMMLRFANLADKPASSIEIATLGFSLGHGFSQIPLNQLIAASTLLSPLQVDFTINAADVIDRLLAESTHPPLYFCLTHWWIKLFSDNGELVSLQVGRSLSAILGGLAIPAIFGLSWLAFRDRLTAHLTAILMAVSPYGIYLAQEARHYTLSILWIIASISCAIVAIEHIHNRRKLSWWICSIWILINGLGMATHYFFSLALALEGFVIVGFWFWQRSQKENQLRNQSSFNYWLPIIIAGLGTLAGCLVWLPVVSGISGNELTDWIATSYDLDEIWQPIPRMLAWLITMVVLLPIEGTTLGIKIASALIVLICLILTVPKLIKNGKLLLDNPKNLAMKLFMGYYLGAVILYLLLIYGYGKDVSLAARYHFAYFPIFLVILAAILARLWEQVENQKIVIIILVMGLLGSLTVVNNLGFQKSRSSNSLAEHIQTVTTIPSIVATTYETHSQLRELIALALAWETNPQSDRSITPQFLLVKRDRDHNPNLDKILSSQPKPLDLWAINLRTDKDYLSQINCIDDRNLRLDNSGYQNRLYHCTN</sequence>
<evidence type="ECO:0000256" key="6">
    <source>
        <dbReference type="ARBA" id="ARBA00022989"/>
    </source>
</evidence>
<evidence type="ECO:0000313" key="10">
    <source>
        <dbReference type="Proteomes" id="UP000729733"/>
    </source>
</evidence>
<feature type="transmembrane region" description="Helical" evidence="8">
    <location>
        <begin position="331"/>
        <end position="350"/>
    </location>
</feature>
<dbReference type="AlphaFoldDB" id="A0A964BLI7"/>
<feature type="transmembrane region" description="Helical" evidence="8">
    <location>
        <begin position="401"/>
        <end position="419"/>
    </location>
</feature>
<feature type="transmembrane region" description="Helical" evidence="8">
    <location>
        <begin position="370"/>
        <end position="389"/>
    </location>
</feature>
<dbReference type="GO" id="GO:0009103">
    <property type="term" value="P:lipopolysaccharide biosynthetic process"/>
    <property type="evidence" value="ECO:0007669"/>
    <property type="project" value="UniProtKB-ARBA"/>
</dbReference>
<organism evidence="9 10">
    <name type="scientific">Waterburya agarophytonicola KI4</name>
    <dbReference type="NCBI Taxonomy" id="2874699"/>
    <lineage>
        <taxon>Bacteria</taxon>
        <taxon>Bacillati</taxon>
        <taxon>Cyanobacteriota</taxon>
        <taxon>Cyanophyceae</taxon>
        <taxon>Pleurocapsales</taxon>
        <taxon>Hyellaceae</taxon>
        <taxon>Waterburya</taxon>
        <taxon>Waterburya agarophytonicola</taxon>
    </lineage>
</organism>
<keyword evidence="7 8" id="KW-0472">Membrane</keyword>
<feature type="transmembrane region" description="Helical" evidence="8">
    <location>
        <begin position="21"/>
        <end position="39"/>
    </location>
</feature>
<dbReference type="Proteomes" id="UP000729733">
    <property type="component" value="Unassembled WGS sequence"/>
</dbReference>
<evidence type="ECO:0000256" key="2">
    <source>
        <dbReference type="ARBA" id="ARBA00022475"/>
    </source>
</evidence>
<dbReference type="GO" id="GO:0016763">
    <property type="term" value="F:pentosyltransferase activity"/>
    <property type="evidence" value="ECO:0007669"/>
    <property type="project" value="TreeGrafter"/>
</dbReference>
<feature type="transmembrane region" description="Helical" evidence="8">
    <location>
        <begin position="306"/>
        <end position="324"/>
    </location>
</feature>
<gene>
    <name evidence="9" type="ORF">I4641_01185</name>
</gene>
<keyword evidence="3" id="KW-0328">Glycosyltransferase</keyword>
<evidence type="ECO:0008006" key="11">
    <source>
        <dbReference type="Google" id="ProtNLM"/>
    </source>
</evidence>
<keyword evidence="2" id="KW-1003">Cell membrane</keyword>
<comment type="caution">
    <text evidence="9">The sequence shown here is derived from an EMBL/GenBank/DDBJ whole genome shotgun (WGS) entry which is preliminary data.</text>
</comment>
<protein>
    <recommendedName>
        <fullName evidence="11">Glycosyltransferase RgtA/B/C/D-like domain-containing protein</fullName>
    </recommendedName>
</protein>
<evidence type="ECO:0000256" key="4">
    <source>
        <dbReference type="ARBA" id="ARBA00022679"/>
    </source>
</evidence>
<evidence type="ECO:0000256" key="3">
    <source>
        <dbReference type="ARBA" id="ARBA00022676"/>
    </source>
</evidence>
<dbReference type="EMBL" id="JADWDC010000002">
    <property type="protein sequence ID" value="MCC0175594.1"/>
    <property type="molecule type" value="Genomic_DNA"/>
</dbReference>
<evidence type="ECO:0000256" key="5">
    <source>
        <dbReference type="ARBA" id="ARBA00022692"/>
    </source>
</evidence>
<reference evidence="9" key="1">
    <citation type="journal article" date="2021" name="Antonie Van Leeuwenhoek">
        <title>Draft genome and description of Waterburya agarophytonicola gen. nov. sp. nov. (Pleurocapsales, Cyanobacteria): a seaweed symbiont.</title>
        <authorList>
            <person name="Bonthond G."/>
            <person name="Shalygin S."/>
            <person name="Bayer T."/>
            <person name="Weinberger F."/>
        </authorList>
    </citation>
    <scope>NUCLEOTIDE SEQUENCE</scope>
    <source>
        <strain evidence="9">KI4</strain>
    </source>
</reference>
<keyword evidence="10" id="KW-1185">Reference proteome</keyword>
<keyword evidence="4" id="KW-0808">Transferase</keyword>
<dbReference type="GO" id="GO:0005886">
    <property type="term" value="C:plasma membrane"/>
    <property type="evidence" value="ECO:0007669"/>
    <property type="project" value="UniProtKB-SubCell"/>
</dbReference>
<proteinExistence type="predicted"/>
<feature type="transmembrane region" description="Helical" evidence="8">
    <location>
        <begin position="180"/>
        <end position="198"/>
    </location>
</feature>
<feature type="transmembrane region" description="Helical" evidence="8">
    <location>
        <begin position="207"/>
        <end position="222"/>
    </location>
</feature>
<evidence type="ECO:0000313" key="9">
    <source>
        <dbReference type="EMBL" id="MCC0175594.1"/>
    </source>
</evidence>
<evidence type="ECO:0000256" key="8">
    <source>
        <dbReference type="SAM" id="Phobius"/>
    </source>
</evidence>
<feature type="transmembrane region" description="Helical" evidence="8">
    <location>
        <begin position="425"/>
        <end position="446"/>
    </location>
</feature>
<comment type="subcellular location">
    <subcellularLocation>
        <location evidence="1">Cell membrane</location>
        <topology evidence="1">Multi-pass membrane protein</topology>
    </subcellularLocation>
</comment>